<reference evidence="2" key="1">
    <citation type="submission" date="2016-10" db="EMBL/GenBank/DDBJ databases">
        <authorList>
            <person name="Varghese N."/>
            <person name="Submissions S."/>
        </authorList>
    </citation>
    <scope>NUCLEOTIDE SEQUENCE [LARGE SCALE GENOMIC DNA]</scope>
    <source>
        <strain evidence="2">CGMCC 1.10658</strain>
    </source>
</reference>
<protein>
    <submittedName>
        <fullName evidence="1">Uncharacterized protein</fullName>
    </submittedName>
</protein>
<gene>
    <name evidence="1" type="ORF">SAMN05216212_2608</name>
</gene>
<proteinExistence type="predicted"/>
<evidence type="ECO:0000313" key="2">
    <source>
        <dbReference type="Proteomes" id="UP000199305"/>
    </source>
</evidence>
<dbReference type="AlphaFoldDB" id="A0A1G9CSC5"/>
<dbReference type="EMBL" id="FNFH01000005">
    <property type="protein sequence ID" value="SDK54519.1"/>
    <property type="molecule type" value="Genomic_DNA"/>
</dbReference>
<evidence type="ECO:0000313" key="1">
    <source>
        <dbReference type="EMBL" id="SDK54519.1"/>
    </source>
</evidence>
<organism evidence="1 2">
    <name type="scientific">Microbulbifer yueqingensis</name>
    <dbReference type="NCBI Taxonomy" id="658219"/>
    <lineage>
        <taxon>Bacteria</taxon>
        <taxon>Pseudomonadati</taxon>
        <taxon>Pseudomonadota</taxon>
        <taxon>Gammaproteobacteria</taxon>
        <taxon>Cellvibrionales</taxon>
        <taxon>Microbulbiferaceae</taxon>
        <taxon>Microbulbifer</taxon>
    </lineage>
</organism>
<dbReference type="STRING" id="658219.SAMN05216212_2608"/>
<accession>A0A1G9CSC5</accession>
<sequence length="68" mass="7357">MRINRSVIWLGILPAMIVPVAMAGLAERPGHNAPHHGVGLRVVTLQPHQHIARTPKPAGRAYVIRGKA</sequence>
<name>A0A1G9CSC5_9GAMM</name>
<dbReference type="Proteomes" id="UP000199305">
    <property type="component" value="Unassembled WGS sequence"/>
</dbReference>
<keyword evidence="2" id="KW-1185">Reference proteome</keyword>